<reference evidence="4" key="1">
    <citation type="journal article" date="2019" name="Int. J. Syst. Evol. Microbiol.">
        <title>The Global Catalogue of Microorganisms (GCM) 10K type strain sequencing project: providing services to taxonomists for standard genome sequencing and annotation.</title>
        <authorList>
            <consortium name="The Broad Institute Genomics Platform"/>
            <consortium name="The Broad Institute Genome Sequencing Center for Infectious Disease"/>
            <person name="Wu L."/>
            <person name="Ma J."/>
        </authorList>
    </citation>
    <scope>NUCLEOTIDE SEQUENCE [LARGE SCALE GENOMIC DNA]</scope>
    <source>
        <strain evidence="4">KCTC 52127</strain>
    </source>
</reference>
<evidence type="ECO:0000313" key="4">
    <source>
        <dbReference type="Proteomes" id="UP001597508"/>
    </source>
</evidence>
<organism evidence="3 4">
    <name type="scientific">Pseudotenacibaculum haliotis</name>
    <dbReference type="NCBI Taxonomy" id="1862138"/>
    <lineage>
        <taxon>Bacteria</taxon>
        <taxon>Pseudomonadati</taxon>
        <taxon>Bacteroidota</taxon>
        <taxon>Flavobacteriia</taxon>
        <taxon>Flavobacteriales</taxon>
        <taxon>Flavobacteriaceae</taxon>
        <taxon>Pseudotenacibaculum</taxon>
    </lineage>
</organism>
<dbReference type="GO" id="GO:0016757">
    <property type="term" value="F:glycosyltransferase activity"/>
    <property type="evidence" value="ECO:0007669"/>
    <property type="project" value="UniProtKB-KW"/>
</dbReference>
<dbReference type="PANTHER" id="PTHR12526:SF630">
    <property type="entry name" value="GLYCOSYLTRANSFERASE"/>
    <property type="match status" value="1"/>
</dbReference>
<dbReference type="EMBL" id="JBHULH010000001">
    <property type="protein sequence ID" value="MFD2565868.1"/>
    <property type="molecule type" value="Genomic_DNA"/>
</dbReference>
<feature type="domain" description="Glycosyl transferase family 1" evidence="1">
    <location>
        <begin position="176"/>
        <end position="337"/>
    </location>
</feature>
<dbReference type="RefSeq" id="WP_379664593.1">
    <property type="nucleotide sequence ID" value="NZ_JBHULH010000001.1"/>
</dbReference>
<keyword evidence="4" id="KW-1185">Reference proteome</keyword>
<dbReference type="EC" id="2.4.-.-" evidence="3"/>
<keyword evidence="3" id="KW-0328">Glycosyltransferase</keyword>
<accession>A0ABW5LLY8</accession>
<comment type="caution">
    <text evidence="3">The sequence shown here is derived from an EMBL/GenBank/DDBJ whole genome shotgun (WGS) entry which is preliminary data.</text>
</comment>
<dbReference type="CDD" id="cd03801">
    <property type="entry name" value="GT4_PimA-like"/>
    <property type="match status" value="1"/>
</dbReference>
<evidence type="ECO:0000313" key="3">
    <source>
        <dbReference type="EMBL" id="MFD2565868.1"/>
    </source>
</evidence>
<sequence>MNVLFVIKGNEPYVSQQAQIELAVGLQEKGVNVLLTGNFSEEVEHYLKDLTIQYKKVFPKKSIDKKYTEDFKQLVKEYQIDLVHFVDGTSSRNAIPVLRKTNIKSVIYFGSASLHWYDPSSYLTYLNSNIDAIICNSQFVYNHVRNQLFGSNKEKAVKIYKGYNPDWFVDFSPKDLSEFGIPQDAIVVTLVGNHRKIKGTKYFLESSYHLKTDKKVHYILIGERTQQASFEAMKEKSPIKDQIHLLGRRDDVVSILKSTDIYTQTSLEEGFGRAISEAMSVGKPIVMTDAGGCTELIDENSGIVVPKKDSKAIAGAISKLANDDALRTQMGNNAQERIRSVYHINDTVKATLNLYQDLLNQ</sequence>
<dbReference type="Gene3D" id="3.40.50.2000">
    <property type="entry name" value="Glycogen Phosphorylase B"/>
    <property type="match status" value="2"/>
</dbReference>
<evidence type="ECO:0000259" key="2">
    <source>
        <dbReference type="Pfam" id="PF13439"/>
    </source>
</evidence>
<gene>
    <name evidence="3" type="ORF">ACFSRZ_00715</name>
</gene>
<dbReference type="Pfam" id="PF00534">
    <property type="entry name" value="Glycos_transf_1"/>
    <property type="match status" value="1"/>
</dbReference>
<dbReference type="SUPFAM" id="SSF53756">
    <property type="entry name" value="UDP-Glycosyltransferase/glycogen phosphorylase"/>
    <property type="match status" value="1"/>
</dbReference>
<name>A0ABW5LLY8_9FLAO</name>
<dbReference type="InterPro" id="IPR028098">
    <property type="entry name" value="Glyco_trans_4-like_N"/>
</dbReference>
<proteinExistence type="predicted"/>
<dbReference type="Pfam" id="PF13439">
    <property type="entry name" value="Glyco_transf_4"/>
    <property type="match status" value="1"/>
</dbReference>
<keyword evidence="3" id="KW-0808">Transferase</keyword>
<evidence type="ECO:0000259" key="1">
    <source>
        <dbReference type="Pfam" id="PF00534"/>
    </source>
</evidence>
<dbReference type="Proteomes" id="UP001597508">
    <property type="component" value="Unassembled WGS sequence"/>
</dbReference>
<dbReference type="InterPro" id="IPR001296">
    <property type="entry name" value="Glyco_trans_1"/>
</dbReference>
<protein>
    <submittedName>
        <fullName evidence="3">Glycosyltransferase family 4 protein</fullName>
        <ecNumber evidence="3">2.4.-.-</ecNumber>
    </submittedName>
</protein>
<feature type="domain" description="Glycosyltransferase subfamily 4-like N-terminal" evidence="2">
    <location>
        <begin position="21"/>
        <end position="166"/>
    </location>
</feature>
<dbReference type="PANTHER" id="PTHR12526">
    <property type="entry name" value="GLYCOSYLTRANSFERASE"/>
    <property type="match status" value="1"/>
</dbReference>